<keyword evidence="5 13" id="KW-0808">Transferase</keyword>
<dbReference type="PANTHER" id="PTHR39453:SF1">
    <property type="entry name" value="PHOSPHATE PROPANOYLTRANSFERASE"/>
    <property type="match status" value="1"/>
</dbReference>
<comment type="catalytic activity">
    <reaction evidence="12">
        <text>propanoyl-CoA + phosphate = propanoyl phosphate + CoA</text>
        <dbReference type="Rhea" id="RHEA:28046"/>
        <dbReference type="ChEBI" id="CHEBI:43474"/>
        <dbReference type="ChEBI" id="CHEBI:57287"/>
        <dbReference type="ChEBI" id="CHEBI:57392"/>
        <dbReference type="ChEBI" id="CHEBI:58933"/>
        <dbReference type="EC" id="2.3.1.222"/>
    </reaction>
</comment>
<dbReference type="GO" id="GO:0046872">
    <property type="term" value="F:metal ion binding"/>
    <property type="evidence" value="ECO:0007669"/>
    <property type="project" value="UniProtKB-KW"/>
</dbReference>
<keyword evidence="8 13" id="KW-0012">Acyltransferase</keyword>
<evidence type="ECO:0000256" key="8">
    <source>
        <dbReference type="ARBA" id="ARBA00023315"/>
    </source>
</evidence>
<evidence type="ECO:0000256" key="10">
    <source>
        <dbReference type="ARBA" id="ARBA00030939"/>
    </source>
</evidence>
<evidence type="ECO:0000256" key="7">
    <source>
        <dbReference type="ARBA" id="ARBA00022833"/>
    </source>
</evidence>
<dbReference type="AlphaFoldDB" id="A0AAW7JZE2"/>
<comment type="cofactor">
    <cofactor evidence="1">
        <name>Zn(2+)</name>
        <dbReference type="ChEBI" id="CHEBI:29105"/>
    </cofactor>
</comment>
<evidence type="ECO:0000256" key="1">
    <source>
        <dbReference type="ARBA" id="ARBA00001947"/>
    </source>
</evidence>
<dbReference type="EC" id="2.3.1.222" evidence="3"/>
<dbReference type="InterPro" id="IPR008300">
    <property type="entry name" value="PTAC"/>
</dbReference>
<evidence type="ECO:0000313" key="13">
    <source>
        <dbReference type="EMBL" id="MDN0068741.1"/>
    </source>
</evidence>
<protein>
    <recommendedName>
        <fullName evidence="4">Phosphate propanoyltransferase</fullName>
        <ecNumber evidence="3">2.3.1.222</ecNumber>
    </recommendedName>
    <alternativeName>
        <fullName evidence="10">Phosphate acyltransferase PduL</fullName>
    </alternativeName>
    <alternativeName>
        <fullName evidence="9">Phosphotransacylase PduL</fullName>
    </alternativeName>
    <alternativeName>
        <fullName evidence="11">Propanediol utilization protein PduL</fullName>
    </alternativeName>
</protein>
<dbReference type="PANTHER" id="PTHR39453">
    <property type="entry name" value="PHOSPHATE PROPANOYLTRANSFERASE"/>
    <property type="match status" value="1"/>
</dbReference>
<evidence type="ECO:0000256" key="6">
    <source>
        <dbReference type="ARBA" id="ARBA00022723"/>
    </source>
</evidence>
<keyword evidence="7" id="KW-0862">Zinc</keyword>
<reference evidence="13" key="1">
    <citation type="submission" date="2023-06" db="EMBL/GenBank/DDBJ databases">
        <authorList>
            <person name="Zeman M."/>
            <person name="Kubasova T."/>
            <person name="Jahodarova E."/>
            <person name="Nykrynova M."/>
            <person name="Rychlik I."/>
        </authorList>
    </citation>
    <scope>NUCLEOTIDE SEQUENCE</scope>
    <source>
        <strain evidence="13">15_COKtk</strain>
    </source>
</reference>
<accession>A0AAW7JZE2</accession>
<dbReference type="NCBIfam" id="NF011652">
    <property type="entry name" value="PRK15070.1"/>
    <property type="match status" value="1"/>
</dbReference>
<gene>
    <name evidence="13" type="primary">pduL</name>
    <name evidence="13" type="ORF">QVN40_03360</name>
</gene>
<dbReference type="GO" id="GO:0016747">
    <property type="term" value="F:acyltransferase activity, transferring groups other than amino-acyl groups"/>
    <property type="evidence" value="ECO:0007669"/>
    <property type="project" value="InterPro"/>
</dbReference>
<comment type="caution">
    <text evidence="13">The sequence shown here is derived from an EMBL/GenBank/DDBJ whole genome shotgun (WGS) entry which is preliminary data.</text>
</comment>
<dbReference type="EMBL" id="JAUEIR010000002">
    <property type="protein sequence ID" value="MDN0068741.1"/>
    <property type="molecule type" value="Genomic_DNA"/>
</dbReference>
<comment type="similarity">
    <text evidence="2">Belongs to the PduL family.</text>
</comment>
<evidence type="ECO:0000256" key="3">
    <source>
        <dbReference type="ARBA" id="ARBA00012206"/>
    </source>
</evidence>
<evidence type="ECO:0000256" key="12">
    <source>
        <dbReference type="ARBA" id="ARBA00047589"/>
    </source>
</evidence>
<dbReference type="Proteomes" id="UP001168505">
    <property type="component" value="Unassembled WGS sequence"/>
</dbReference>
<evidence type="ECO:0000256" key="2">
    <source>
        <dbReference type="ARBA" id="ARBA00007342"/>
    </source>
</evidence>
<organism evidence="13 14">
    <name type="scientific">Collinsella ihumii</name>
    <dbReference type="NCBI Taxonomy" id="1720204"/>
    <lineage>
        <taxon>Bacteria</taxon>
        <taxon>Bacillati</taxon>
        <taxon>Actinomycetota</taxon>
        <taxon>Coriobacteriia</taxon>
        <taxon>Coriobacteriales</taxon>
        <taxon>Coriobacteriaceae</taxon>
        <taxon>Collinsella</taxon>
    </lineage>
</organism>
<name>A0AAW7JZE2_9ACTN</name>
<evidence type="ECO:0000256" key="11">
    <source>
        <dbReference type="ARBA" id="ARBA00033077"/>
    </source>
</evidence>
<dbReference type="RefSeq" id="WP_289826758.1">
    <property type="nucleotide sequence ID" value="NZ_JAUEIR010000002.1"/>
</dbReference>
<evidence type="ECO:0000256" key="4">
    <source>
        <dbReference type="ARBA" id="ARBA00020837"/>
    </source>
</evidence>
<evidence type="ECO:0000313" key="14">
    <source>
        <dbReference type="Proteomes" id="UP001168505"/>
    </source>
</evidence>
<keyword evidence="6" id="KW-0479">Metal-binding</keyword>
<evidence type="ECO:0000256" key="9">
    <source>
        <dbReference type="ARBA" id="ARBA00030044"/>
    </source>
</evidence>
<reference evidence="13" key="2">
    <citation type="submission" date="2023-08" db="EMBL/GenBank/DDBJ databases">
        <title>Identification and characterization of horizontal gene transfer across gut microbiota members of farm animals based on homology search.</title>
        <authorList>
            <person name="Schwarzerova J."/>
            <person name="Nykrynova M."/>
            <person name="Jureckova K."/>
            <person name="Cejkova D."/>
            <person name="Rychlik I."/>
        </authorList>
    </citation>
    <scope>NUCLEOTIDE SEQUENCE</scope>
    <source>
        <strain evidence="13">15_COKtk</strain>
    </source>
</reference>
<evidence type="ECO:0000256" key="5">
    <source>
        <dbReference type="ARBA" id="ARBA00022679"/>
    </source>
</evidence>
<dbReference type="Pfam" id="PF06130">
    <property type="entry name" value="PTAC"/>
    <property type="match status" value="1"/>
</dbReference>
<proteinExistence type="inferred from homology"/>
<sequence length="331" mass="33621">MKRLISAADVQAAAKRGERLVVDDNTIVTAQAADEARELGVELVRGAASAAAATPAPAPAAAPAPAPVEPAAASAAEPAAEPATGSGTCPVLTYAREHEPVLSAEEMERVIGDAIDKGVWTEGQLAELFGSALGGASARACAPLTVPVGVSGRHIHLSQADLDALFGAGHELTCAKELSQPGQFAAKETVTLAGPKGVIERVRVLGPVRPETQVEILSGDTFKLGVKAPVRLSGDLAGTPGVTVIGPAGSVTLTHGVMVAARHIHMSCSEAAERGLHDGQTVSIVVAGERGGRLDNVIVRANDASALDFHIDTEEANALGLKNGSVVEIIK</sequence>